<reference evidence="1" key="1">
    <citation type="submission" date="2022-11" db="EMBL/GenBank/DDBJ databases">
        <title>Description of Microcella daejonensis nov. sp, isolated from riverside soil.</title>
        <authorList>
            <person name="Molina K.M."/>
            <person name="Kim S.B."/>
        </authorList>
    </citation>
    <scope>NUCLEOTIDE SEQUENCE</scope>
    <source>
        <strain evidence="1">MMS21-STM12</strain>
    </source>
</reference>
<protein>
    <recommendedName>
        <fullName evidence="3">Flagellar protein FlgN</fullName>
    </recommendedName>
</protein>
<evidence type="ECO:0008006" key="3">
    <source>
        <dbReference type="Google" id="ProtNLM"/>
    </source>
</evidence>
<name>A0A9E8SA07_9MICO</name>
<dbReference type="Proteomes" id="UP001164706">
    <property type="component" value="Chromosome"/>
</dbReference>
<proteinExistence type="predicted"/>
<evidence type="ECO:0000313" key="2">
    <source>
        <dbReference type="Proteomes" id="UP001164706"/>
    </source>
</evidence>
<dbReference type="EMBL" id="CP113089">
    <property type="protein sequence ID" value="WAB82086.1"/>
    <property type="molecule type" value="Genomic_DNA"/>
</dbReference>
<evidence type="ECO:0000313" key="1">
    <source>
        <dbReference type="EMBL" id="WAB82086.1"/>
    </source>
</evidence>
<accession>A0A9E8SA07</accession>
<keyword evidence="2" id="KW-1185">Reference proteome</keyword>
<organism evidence="1 2">
    <name type="scientific">Microcella daejeonensis</name>
    <dbReference type="NCBI Taxonomy" id="2994971"/>
    <lineage>
        <taxon>Bacteria</taxon>
        <taxon>Bacillati</taxon>
        <taxon>Actinomycetota</taxon>
        <taxon>Actinomycetes</taxon>
        <taxon>Micrococcales</taxon>
        <taxon>Microbacteriaceae</taxon>
        <taxon>Microcella</taxon>
    </lineage>
</organism>
<sequence>MTDIMLDLERLREARTGLRASIEAFSEASSFTDGIERSIGRPDDRGALRDKAHDFEGAWNDKRDALAENLQNIEDQLSSIIDGWTEWDSQTAADLEGAVSSTPNGGA</sequence>
<gene>
    <name evidence="1" type="ORF">OVN18_03495</name>
</gene>
<dbReference type="AlphaFoldDB" id="A0A9E8SA07"/>
<dbReference type="RefSeq" id="WP_267781947.1">
    <property type="nucleotide sequence ID" value="NZ_CP113089.1"/>
</dbReference>
<dbReference type="KEGG" id="mdb:OVN18_03495"/>